<name>A0A5N7BE27_9EURO</name>
<reference evidence="1 2" key="1">
    <citation type="submission" date="2019-04" db="EMBL/GenBank/DDBJ databases">
        <title>Friends and foes A comparative genomics studyof 23 Aspergillus species from section Flavi.</title>
        <authorList>
            <consortium name="DOE Joint Genome Institute"/>
            <person name="Kjaerbolling I."/>
            <person name="Vesth T."/>
            <person name="Frisvad J.C."/>
            <person name="Nybo J.L."/>
            <person name="Theobald S."/>
            <person name="Kildgaard S."/>
            <person name="Isbrandt T."/>
            <person name="Kuo A."/>
            <person name="Sato A."/>
            <person name="Lyhne E.K."/>
            <person name="Kogle M.E."/>
            <person name="Wiebenga A."/>
            <person name="Kun R.S."/>
            <person name="Lubbers R.J."/>
            <person name="Makela M.R."/>
            <person name="Barry K."/>
            <person name="Chovatia M."/>
            <person name="Clum A."/>
            <person name="Daum C."/>
            <person name="Haridas S."/>
            <person name="He G."/>
            <person name="LaButti K."/>
            <person name="Lipzen A."/>
            <person name="Mondo S."/>
            <person name="Riley R."/>
            <person name="Salamov A."/>
            <person name="Simmons B.A."/>
            <person name="Magnuson J.K."/>
            <person name="Henrissat B."/>
            <person name="Mortensen U.H."/>
            <person name="Larsen T.O."/>
            <person name="Devries R.P."/>
            <person name="Grigoriev I.V."/>
            <person name="Machida M."/>
            <person name="Baker S.E."/>
            <person name="Andersen M.R."/>
        </authorList>
    </citation>
    <scope>NUCLEOTIDE SEQUENCE [LARGE SCALE GENOMIC DNA]</scope>
    <source>
        <strain evidence="1 2">IBT 29228</strain>
    </source>
</reference>
<evidence type="ECO:0000313" key="2">
    <source>
        <dbReference type="Proteomes" id="UP000326198"/>
    </source>
</evidence>
<dbReference type="OrthoDB" id="2104739at2759"/>
<dbReference type="Proteomes" id="UP000326198">
    <property type="component" value="Unassembled WGS sequence"/>
</dbReference>
<organism evidence="1 2">
    <name type="scientific">Aspergillus bertholletiae</name>
    <dbReference type="NCBI Taxonomy" id="1226010"/>
    <lineage>
        <taxon>Eukaryota</taxon>
        <taxon>Fungi</taxon>
        <taxon>Dikarya</taxon>
        <taxon>Ascomycota</taxon>
        <taxon>Pezizomycotina</taxon>
        <taxon>Eurotiomycetes</taxon>
        <taxon>Eurotiomycetidae</taxon>
        <taxon>Eurotiales</taxon>
        <taxon>Aspergillaceae</taxon>
        <taxon>Aspergillus</taxon>
        <taxon>Aspergillus subgen. Circumdati</taxon>
    </lineage>
</organism>
<proteinExistence type="predicted"/>
<dbReference type="AlphaFoldDB" id="A0A5N7BE27"/>
<keyword evidence="2" id="KW-1185">Reference proteome</keyword>
<dbReference type="EMBL" id="ML736188">
    <property type="protein sequence ID" value="KAE8379867.1"/>
    <property type="molecule type" value="Genomic_DNA"/>
</dbReference>
<sequence>MAPPHSKHQMSLEGVIVPLPQPLAQEDRDAAMGLFDGLIKQFETSDPVGEDLKPITLVRLVKDEVSDKDNFLRFFFCFIEEHLDGNSKSDDFNLAQFLFRLGSFAMWTIENINILRDGVVRFAKTLIDNFFMPMKALALKTPFNTSGSLSNLQFSEGIGTSNRLKSLREDCLERDRHRCVITRKFSFREAKKRFKKDKNNFKDDDGESLLSQGNNMALLEVAHIFPHSLMSLTSIGGEQTLVCMLINA</sequence>
<gene>
    <name evidence="1" type="ORF">BDV26DRAFT_258410</name>
</gene>
<protein>
    <submittedName>
        <fullName evidence="1">Uncharacterized protein</fullName>
    </submittedName>
</protein>
<evidence type="ECO:0000313" key="1">
    <source>
        <dbReference type="EMBL" id="KAE8379867.1"/>
    </source>
</evidence>
<accession>A0A5N7BE27</accession>